<accession>A0A8B3S0X4</accession>
<dbReference type="Gene3D" id="3.40.50.11810">
    <property type="match status" value="1"/>
</dbReference>
<dbReference type="Pfam" id="PF02754">
    <property type="entry name" value="CCG"/>
    <property type="match status" value="2"/>
</dbReference>
<dbReference type="InterPro" id="IPR004017">
    <property type="entry name" value="Cys_rich_dom"/>
</dbReference>
<evidence type="ECO:0000256" key="3">
    <source>
        <dbReference type="ARBA" id="ARBA00022485"/>
    </source>
</evidence>
<dbReference type="AlphaFoldDB" id="A0A8B3S0X4"/>
<evidence type="ECO:0000256" key="1">
    <source>
        <dbReference type="ARBA" id="ARBA00001966"/>
    </source>
</evidence>
<dbReference type="InterPro" id="IPR051278">
    <property type="entry name" value="HdrB/HdrD_reductase"/>
</dbReference>
<dbReference type="GO" id="GO:0046872">
    <property type="term" value="F:metal ion binding"/>
    <property type="evidence" value="ECO:0007669"/>
    <property type="project" value="UniProtKB-KW"/>
</dbReference>
<dbReference type="PANTHER" id="PTHR42947:SF1">
    <property type="entry name" value="COB--COM HETERODISULFIDE REDUCTASE SUBUNIT B 1"/>
    <property type="match status" value="1"/>
</dbReference>
<keyword evidence="4" id="KW-0479">Metal-binding</keyword>
<evidence type="ECO:0000259" key="8">
    <source>
        <dbReference type="Pfam" id="PF02754"/>
    </source>
</evidence>
<dbReference type="EMBL" id="RPGO01000028">
    <property type="protein sequence ID" value="RZB29398.1"/>
    <property type="molecule type" value="Genomic_DNA"/>
</dbReference>
<evidence type="ECO:0000256" key="6">
    <source>
        <dbReference type="ARBA" id="ARBA00023004"/>
    </source>
</evidence>
<gene>
    <name evidence="9" type="ORF">AEth_01215</name>
</gene>
<evidence type="ECO:0000256" key="2">
    <source>
        <dbReference type="ARBA" id="ARBA00004808"/>
    </source>
</evidence>
<dbReference type="Gene3D" id="1.20.1050.140">
    <property type="match status" value="1"/>
</dbReference>
<evidence type="ECO:0000256" key="4">
    <source>
        <dbReference type="ARBA" id="ARBA00022723"/>
    </source>
</evidence>
<dbReference type="GO" id="GO:0051539">
    <property type="term" value="F:4 iron, 4 sulfur cluster binding"/>
    <property type="evidence" value="ECO:0007669"/>
    <property type="project" value="UniProtKB-KW"/>
</dbReference>
<feature type="domain" description="Cysteine-rich" evidence="8">
    <location>
        <begin position="147"/>
        <end position="237"/>
    </location>
</feature>
<protein>
    <recommendedName>
        <fullName evidence="8">Cysteine-rich domain-containing protein</fullName>
    </recommendedName>
</protein>
<keyword evidence="6" id="KW-0408">Iron</keyword>
<dbReference type="Proteomes" id="UP000291831">
    <property type="component" value="Unassembled WGS sequence"/>
</dbReference>
<evidence type="ECO:0000313" key="9">
    <source>
        <dbReference type="EMBL" id="RZB29398.1"/>
    </source>
</evidence>
<keyword evidence="3" id="KW-0004">4Fe-4S</keyword>
<proteinExistence type="predicted"/>
<keyword evidence="5" id="KW-0560">Oxidoreductase</keyword>
<dbReference type="PANTHER" id="PTHR42947">
    <property type="entry name" value="COB--COM HETERODISULFIDE REDUCTASE SUBUNIT B 1"/>
    <property type="match status" value="1"/>
</dbReference>
<comment type="caution">
    <text evidence="9">The sequence shown here is derived from an EMBL/GenBank/DDBJ whole genome shotgun (WGS) entry which is preliminary data.</text>
</comment>
<keyword evidence="7" id="KW-0411">Iron-sulfur</keyword>
<dbReference type="GO" id="GO:0016491">
    <property type="term" value="F:oxidoreductase activity"/>
    <property type="evidence" value="ECO:0007669"/>
    <property type="project" value="UniProtKB-KW"/>
</dbReference>
<comment type="cofactor">
    <cofactor evidence="1">
        <name>[4Fe-4S] cluster</name>
        <dbReference type="ChEBI" id="CHEBI:49883"/>
    </cofactor>
</comment>
<evidence type="ECO:0000256" key="5">
    <source>
        <dbReference type="ARBA" id="ARBA00023002"/>
    </source>
</evidence>
<evidence type="ECO:0000256" key="7">
    <source>
        <dbReference type="ARBA" id="ARBA00023014"/>
    </source>
</evidence>
<organism evidence="9 10">
    <name type="scientific">Candidatus Argoarchaeum ethanivorans</name>
    <dbReference type="NCBI Taxonomy" id="2608793"/>
    <lineage>
        <taxon>Archaea</taxon>
        <taxon>Methanobacteriati</taxon>
        <taxon>Methanobacteriota</taxon>
        <taxon>Stenosarchaea group</taxon>
        <taxon>Methanomicrobia</taxon>
        <taxon>Methanosarcinales</taxon>
        <taxon>Methanosarcinales incertae sedis</taxon>
        <taxon>GOM Arc I cluster</taxon>
        <taxon>Candidatus Argoarchaeum</taxon>
    </lineage>
</organism>
<comment type="pathway">
    <text evidence="2">Cofactor metabolism; coenzyme M-coenzyme B heterodisulfide reduction; coenzyme B and coenzyme M from coenzyme M-coenzyme B heterodisulfide: step 1/1.</text>
</comment>
<sequence length="290" mass="32197">MSTSVTKLAYYPGCAGATHAVDQEMSTKAVFEQLGIELIEMEDWNCCGAAEAEDPNMVYALNARNLVIAEKEGLNVATPCSICFYNLARTDKALKEDENLRKKMRDMDPSLDYKGTINAKHTLDILVNDVGLDEIGKKIKKKVAVKVAPYYGCYLERPSEIGFDNPERPELMDKIVELAGGTPIPFRQMRIRCCGGPLMMTRGDLAFEMSKRVLEAAKKEGADCIITACPLCHMMLDAKQPDIEEFFNITIGMPVLYFSQLLGLALGVEPKKLALNKNIVSTKEIEEKVI</sequence>
<evidence type="ECO:0000313" key="10">
    <source>
        <dbReference type="Proteomes" id="UP000291831"/>
    </source>
</evidence>
<feature type="domain" description="Cysteine-rich" evidence="8">
    <location>
        <begin position="9"/>
        <end position="87"/>
    </location>
</feature>
<reference evidence="10" key="1">
    <citation type="submission" date="2019-01" db="EMBL/GenBank/DDBJ databases">
        <title>Anaerobic oxidation of ethane by archaea from a marine hydrocarbon seep.</title>
        <authorList>
            <person name="Musat F."/>
        </authorList>
    </citation>
    <scope>NUCLEOTIDE SEQUENCE [LARGE SCALE GENOMIC DNA]</scope>
</reference>
<name>A0A8B3S0X4_9EURY</name>